<dbReference type="InterPro" id="IPR000477">
    <property type="entry name" value="RT_dom"/>
</dbReference>
<dbReference type="AlphaFoldDB" id="U7VAZ0"/>
<dbReference type="InterPro" id="IPR043502">
    <property type="entry name" value="DNA/RNA_pol_sf"/>
</dbReference>
<dbReference type="PATRIC" id="fig|1319815.3.peg.1637"/>
<feature type="domain" description="Reverse transcriptase" evidence="1">
    <location>
        <begin position="67"/>
        <end position="321"/>
    </location>
</feature>
<dbReference type="CDD" id="cd01651">
    <property type="entry name" value="RT_G2_intron"/>
    <property type="match status" value="1"/>
</dbReference>
<dbReference type="STRING" id="1319815.HMPREF0202_01697"/>
<keyword evidence="3" id="KW-1185">Reference proteome</keyword>
<dbReference type="InterPro" id="IPR003615">
    <property type="entry name" value="HNH_nuc"/>
</dbReference>
<evidence type="ECO:0000313" key="2">
    <source>
        <dbReference type="EMBL" id="ERT68309.1"/>
    </source>
</evidence>
<reference evidence="2 3" key="1">
    <citation type="submission" date="2013-08" db="EMBL/GenBank/DDBJ databases">
        <authorList>
            <person name="Weinstock G."/>
            <person name="Sodergren E."/>
            <person name="Wylie T."/>
            <person name="Fulton L."/>
            <person name="Fulton R."/>
            <person name="Fronick C."/>
            <person name="O'Laughlin M."/>
            <person name="Godfrey J."/>
            <person name="Miner T."/>
            <person name="Herter B."/>
            <person name="Appelbaum E."/>
            <person name="Cordes M."/>
            <person name="Lek S."/>
            <person name="Wollam A."/>
            <person name="Pepin K.H."/>
            <person name="Palsikar V.B."/>
            <person name="Mitreva M."/>
            <person name="Wilson R.K."/>
        </authorList>
    </citation>
    <scope>NUCLEOTIDE SEQUENCE [LARGE SCALE GENOMIC DNA]</scope>
    <source>
        <strain evidence="2 3">ATCC BAA-474</strain>
    </source>
</reference>
<dbReference type="Proteomes" id="UP000017081">
    <property type="component" value="Unassembled WGS sequence"/>
</dbReference>
<dbReference type="PANTHER" id="PTHR34047">
    <property type="entry name" value="NUCLEAR INTRON MATURASE 1, MITOCHONDRIAL-RELATED"/>
    <property type="match status" value="1"/>
</dbReference>
<dbReference type="HOGENOM" id="CLU_013584_14_3_0"/>
<dbReference type="eggNOG" id="COG1403">
    <property type="taxonomic scope" value="Bacteria"/>
</dbReference>
<sequence>MQKIFDKLYKQSVNGKSFTKLMEIISNENNIKLAYRNIKANGGSRTGGTNDKTIVDIMDMKAEDYVRYIQARLKNYEPHEVRRVHIPKGDTGKTRPLGIPTIEDRLLQQCIKQVIEPICEAKFYNHSYGFRPNRGAKHAISRMYFLAQRNKLNYCVDIDIKGFFDNVHHPKLLKQVWSMGIKDKNLLCVIKKMLKAPIENEGIPSKGTPQGGILSPLLSNIVLNELDWWISSQWETKTSVYKYKLARNRLQMLKQTKLKEIYIVRYADDFKIMCRSKRDAKRIFIAVKQWLKERLYLDISEEKSKIVCLNNGYSEFLGFKIKTRKKNNKRVVTSHMSDKAKEKTIKDLKEQVKRIKKNPTVKNINRWNAMVLGKQNYYNSATLISLDFSKIGYSLSKSLHNRLKNLCSYQGTKSETFMRYYGEYNFKTQYISGTALFPIAGIKTRPPMNFSQDICDYTIGGRAKIHTNLFTVDIRILRNLLANPIQGQTNEYNDNRLSLYSGQGGLCRISQIPLKLGYMETHHLTPRYLGGGDEYKNLAFIHSYAHKVIHCTKKETFLKYIKLLAKEIIFYNIDDSKSEKIKSEELILNLTEKIKYYRIKAENFVLN</sequence>
<dbReference type="InterPro" id="IPR051083">
    <property type="entry name" value="GrpII_Intron_Splice-Mob/Def"/>
</dbReference>
<name>U7VAZ0_9FUSO</name>
<evidence type="ECO:0000313" key="3">
    <source>
        <dbReference type="Proteomes" id="UP000017081"/>
    </source>
</evidence>
<dbReference type="CDD" id="cd00085">
    <property type="entry name" value="HNHc"/>
    <property type="match status" value="1"/>
</dbReference>
<gene>
    <name evidence="2" type="ORF">HMPREF0202_01697</name>
</gene>
<accession>U7VAZ0</accession>
<dbReference type="PANTHER" id="PTHR34047:SF8">
    <property type="entry name" value="PROTEIN YKFC"/>
    <property type="match status" value="1"/>
</dbReference>
<dbReference type="EMBL" id="AXZF01000067">
    <property type="protein sequence ID" value="ERT68309.1"/>
    <property type="molecule type" value="Genomic_DNA"/>
</dbReference>
<dbReference type="RefSeq" id="WP_023051234.1">
    <property type="nucleotide sequence ID" value="NZ_CP173062.2"/>
</dbReference>
<dbReference type="SUPFAM" id="SSF56672">
    <property type="entry name" value="DNA/RNA polymerases"/>
    <property type="match status" value="1"/>
</dbReference>
<comment type="caution">
    <text evidence="2">The sequence shown here is derived from an EMBL/GenBank/DDBJ whole genome shotgun (WGS) entry which is preliminary data.</text>
</comment>
<dbReference type="Pfam" id="PF00078">
    <property type="entry name" value="RVT_1"/>
    <property type="match status" value="1"/>
</dbReference>
<dbReference type="NCBIfam" id="TIGR04416">
    <property type="entry name" value="group_II_RT_mat"/>
    <property type="match status" value="1"/>
</dbReference>
<dbReference type="eggNOG" id="COG3344">
    <property type="taxonomic scope" value="Bacteria"/>
</dbReference>
<dbReference type="PROSITE" id="PS50878">
    <property type="entry name" value="RT_POL"/>
    <property type="match status" value="1"/>
</dbReference>
<organism evidence="2 3">
    <name type="scientific">Cetobacterium somerae ATCC BAA-474</name>
    <dbReference type="NCBI Taxonomy" id="1319815"/>
    <lineage>
        <taxon>Bacteria</taxon>
        <taxon>Fusobacteriati</taxon>
        <taxon>Fusobacteriota</taxon>
        <taxon>Fusobacteriia</taxon>
        <taxon>Fusobacteriales</taxon>
        <taxon>Fusobacteriaceae</taxon>
        <taxon>Cetobacterium</taxon>
    </lineage>
</organism>
<protein>
    <recommendedName>
        <fullName evidence="1">Reverse transcriptase domain-containing protein</fullName>
    </recommendedName>
</protein>
<proteinExistence type="predicted"/>
<dbReference type="InterPro" id="IPR030931">
    <property type="entry name" value="Group_II_RT_mat"/>
</dbReference>
<evidence type="ECO:0000259" key="1">
    <source>
        <dbReference type="PROSITE" id="PS50878"/>
    </source>
</evidence>